<feature type="non-terminal residue" evidence="2">
    <location>
        <position position="1"/>
    </location>
</feature>
<dbReference type="Gene3D" id="3.40.50.11660">
    <property type="entry name" value="Glycosyl transferase family 10, C-terminal domain"/>
    <property type="match status" value="1"/>
</dbReference>
<feature type="domain" description="Fucosyltransferase C-terminal" evidence="1">
    <location>
        <begin position="10"/>
        <end position="95"/>
    </location>
</feature>
<dbReference type="InterPro" id="IPR055270">
    <property type="entry name" value="Glyco_tran_10_C"/>
</dbReference>
<dbReference type="AlphaFoldDB" id="X0X485"/>
<dbReference type="EMBL" id="BARS01047251">
    <property type="protein sequence ID" value="GAG38009.1"/>
    <property type="molecule type" value="Genomic_DNA"/>
</dbReference>
<gene>
    <name evidence="2" type="ORF">S01H1_71002</name>
</gene>
<evidence type="ECO:0000313" key="2">
    <source>
        <dbReference type="EMBL" id="GAG38009.1"/>
    </source>
</evidence>
<dbReference type="SUPFAM" id="SSF53756">
    <property type="entry name" value="UDP-Glycosyltransferase/glycogen phosphorylase"/>
    <property type="match status" value="1"/>
</dbReference>
<accession>X0X485</accession>
<organism evidence="2">
    <name type="scientific">marine sediment metagenome</name>
    <dbReference type="NCBI Taxonomy" id="412755"/>
    <lineage>
        <taxon>unclassified sequences</taxon>
        <taxon>metagenomes</taxon>
        <taxon>ecological metagenomes</taxon>
    </lineage>
</organism>
<proteinExistence type="predicted"/>
<protein>
    <recommendedName>
        <fullName evidence="1">Fucosyltransferase C-terminal domain-containing protein</fullName>
    </recommendedName>
</protein>
<dbReference type="Pfam" id="PF00852">
    <property type="entry name" value="Glyco_transf_10"/>
    <property type="match status" value="1"/>
</dbReference>
<evidence type="ECO:0000259" key="1">
    <source>
        <dbReference type="Pfam" id="PF00852"/>
    </source>
</evidence>
<reference evidence="2" key="1">
    <citation type="journal article" date="2014" name="Front. Microbiol.">
        <title>High frequency of phylogenetically diverse reductive dehalogenase-homologous genes in deep subseafloor sedimentary metagenomes.</title>
        <authorList>
            <person name="Kawai M."/>
            <person name="Futagami T."/>
            <person name="Toyoda A."/>
            <person name="Takaki Y."/>
            <person name="Nishi S."/>
            <person name="Hori S."/>
            <person name="Arai W."/>
            <person name="Tsubouchi T."/>
            <person name="Morono Y."/>
            <person name="Uchiyama I."/>
            <person name="Ito T."/>
            <person name="Fujiyama A."/>
            <person name="Inagaki F."/>
            <person name="Takami H."/>
        </authorList>
    </citation>
    <scope>NUCLEOTIDE SEQUENCE</scope>
    <source>
        <strain evidence="2">Expedition CK06-06</strain>
    </source>
</reference>
<comment type="caution">
    <text evidence="2">The sequence shown here is derived from an EMBL/GenBank/DDBJ whole genome shotgun (WGS) entry which is preliminary data.</text>
</comment>
<dbReference type="InterPro" id="IPR038577">
    <property type="entry name" value="GT10-like_C_sf"/>
</dbReference>
<name>X0X485_9ZZZZ</name>
<sequence length="133" mass="16019">IVDRYRTTDKMDCYGKYPGNVLENKEDGLNPYYFSVTIENAIVRGYWTEKLLDAFATKTIPIYYGDKFSVNKFFNEDGIIYFDTIEELDEIIEKIDIDFYNERLSAIEENFNKVEEFRVPEDWIYKEYPFLFE</sequence>